<dbReference type="AlphaFoldDB" id="A0AAV5RNW8"/>
<gene>
    <name evidence="2" type="ORF">DASB73_041970</name>
</gene>
<dbReference type="Pfam" id="PF26163">
    <property type="entry name" value="mS26"/>
    <property type="match status" value="1"/>
</dbReference>
<feature type="region of interest" description="Disordered" evidence="1">
    <location>
        <begin position="85"/>
        <end position="104"/>
    </location>
</feature>
<keyword evidence="2" id="KW-0689">Ribosomal protein</keyword>
<organism evidence="2 3">
    <name type="scientific">Starmerella bacillaris</name>
    <name type="common">Yeast</name>
    <name type="synonym">Candida zemplinina</name>
    <dbReference type="NCBI Taxonomy" id="1247836"/>
    <lineage>
        <taxon>Eukaryota</taxon>
        <taxon>Fungi</taxon>
        <taxon>Dikarya</taxon>
        <taxon>Ascomycota</taxon>
        <taxon>Saccharomycotina</taxon>
        <taxon>Dipodascomycetes</taxon>
        <taxon>Dipodascales</taxon>
        <taxon>Trichomonascaceae</taxon>
        <taxon>Starmerella</taxon>
    </lineage>
</organism>
<proteinExistence type="predicted"/>
<dbReference type="EMBL" id="BTGC01000008">
    <property type="protein sequence ID" value="GMM53234.1"/>
    <property type="molecule type" value="Genomic_DNA"/>
</dbReference>
<evidence type="ECO:0000313" key="2">
    <source>
        <dbReference type="EMBL" id="GMM53234.1"/>
    </source>
</evidence>
<name>A0AAV5RNW8_STABA</name>
<dbReference type="InterPro" id="IPR058940">
    <property type="entry name" value="mS26_fungi"/>
</dbReference>
<feature type="region of interest" description="Disordered" evidence="1">
    <location>
        <begin position="128"/>
        <end position="148"/>
    </location>
</feature>
<dbReference type="CDD" id="cd23703">
    <property type="entry name" value="mS26_PET12"/>
    <property type="match status" value="1"/>
</dbReference>
<feature type="region of interest" description="Disordered" evidence="1">
    <location>
        <begin position="57"/>
        <end position="77"/>
    </location>
</feature>
<keyword evidence="3" id="KW-1185">Reference proteome</keyword>
<evidence type="ECO:0000313" key="3">
    <source>
        <dbReference type="Proteomes" id="UP001362899"/>
    </source>
</evidence>
<protein>
    <submittedName>
        <fullName evidence="2">Mitochondrial 37S ribosomal protein</fullName>
    </submittedName>
</protein>
<dbReference type="GO" id="GO:0005840">
    <property type="term" value="C:ribosome"/>
    <property type="evidence" value="ECO:0007669"/>
    <property type="project" value="UniProtKB-KW"/>
</dbReference>
<dbReference type="Proteomes" id="UP001362899">
    <property type="component" value="Unassembled WGS sequence"/>
</dbReference>
<reference evidence="2 3" key="1">
    <citation type="journal article" date="2023" name="Elife">
        <title>Identification of key yeast species and microbe-microbe interactions impacting larval growth of Drosophila in the wild.</title>
        <authorList>
            <person name="Mure A."/>
            <person name="Sugiura Y."/>
            <person name="Maeda R."/>
            <person name="Honda K."/>
            <person name="Sakurai N."/>
            <person name="Takahashi Y."/>
            <person name="Watada M."/>
            <person name="Katoh T."/>
            <person name="Gotoh A."/>
            <person name="Gotoh Y."/>
            <person name="Taniguchi I."/>
            <person name="Nakamura K."/>
            <person name="Hayashi T."/>
            <person name="Katayama T."/>
            <person name="Uemura T."/>
            <person name="Hattori Y."/>
        </authorList>
    </citation>
    <scope>NUCLEOTIDE SEQUENCE [LARGE SCALE GENOMIC DNA]</scope>
    <source>
        <strain evidence="2 3">SB-73</strain>
    </source>
</reference>
<sequence length="309" mass="35357">MSSWKHAPIKLALGYIIGMVRSIRVPFKSGVLPRPRRVVPRLLTQREQLKLSKISTTFSDPLMAPKGSSPNPPVKTPKTVEEKIALTAKQPKKQDKSGMSSEKQWRAHIADVRRSYYESSLRAFQAREERLRDSRDAKQQQEAIDRDSKILDGSQFASPTIEASLLNEVVLQRTPEETEQLRLKREHNRLLTEKNVLEKESSDFLRLYQQASQFIVTEEQLESRVSSQFKVSMQVPSNITCSSMTPKWASALKRQESNDLYKNNYINKIRETKLQEAVDGTVCVSNKRDSSDRFLPGLGAVRKLTREDL</sequence>
<keyword evidence="2" id="KW-0687">Ribonucleoprotein</keyword>
<evidence type="ECO:0000256" key="1">
    <source>
        <dbReference type="SAM" id="MobiDB-lite"/>
    </source>
</evidence>
<comment type="caution">
    <text evidence="2">The sequence shown here is derived from an EMBL/GenBank/DDBJ whole genome shotgun (WGS) entry which is preliminary data.</text>
</comment>
<accession>A0AAV5RNW8</accession>